<reference evidence="3" key="1">
    <citation type="journal article" date="2019" name="Int. J. Syst. Evol. Microbiol.">
        <title>The Global Catalogue of Microorganisms (GCM) 10K type strain sequencing project: providing services to taxonomists for standard genome sequencing and annotation.</title>
        <authorList>
            <consortium name="The Broad Institute Genomics Platform"/>
            <consortium name="The Broad Institute Genome Sequencing Center for Infectious Disease"/>
            <person name="Wu L."/>
            <person name="Ma J."/>
        </authorList>
    </citation>
    <scope>NUCLEOTIDE SEQUENCE [LARGE SCALE GENOMIC DNA]</scope>
    <source>
        <strain evidence="3">JCM 17106</strain>
    </source>
</reference>
<feature type="transmembrane region" description="Helical" evidence="1">
    <location>
        <begin position="223"/>
        <end position="251"/>
    </location>
</feature>
<keyword evidence="3" id="KW-1185">Reference proteome</keyword>
<evidence type="ECO:0000313" key="3">
    <source>
        <dbReference type="Proteomes" id="UP001500459"/>
    </source>
</evidence>
<keyword evidence="1" id="KW-0472">Membrane</keyword>
<dbReference type="Proteomes" id="UP001500459">
    <property type="component" value="Unassembled WGS sequence"/>
</dbReference>
<keyword evidence="1" id="KW-0812">Transmembrane</keyword>
<feature type="transmembrane region" description="Helical" evidence="1">
    <location>
        <begin position="165"/>
        <end position="187"/>
    </location>
</feature>
<evidence type="ECO:0000313" key="2">
    <source>
        <dbReference type="EMBL" id="GAA4112703.1"/>
    </source>
</evidence>
<evidence type="ECO:0008006" key="4">
    <source>
        <dbReference type="Google" id="ProtNLM"/>
    </source>
</evidence>
<feature type="transmembrane region" description="Helical" evidence="1">
    <location>
        <begin position="193"/>
        <end position="211"/>
    </location>
</feature>
<dbReference type="RefSeq" id="WP_344925488.1">
    <property type="nucleotide sequence ID" value="NZ_BAABCW010000003.1"/>
</dbReference>
<dbReference type="EMBL" id="BAABCW010000003">
    <property type="protein sequence ID" value="GAA4112703.1"/>
    <property type="molecule type" value="Genomic_DNA"/>
</dbReference>
<sequence length="259" mass="30003">MSEIPSTFVCKNCTQSIGHYNFCPNCGAKKITKRITFKNLLAEFTNRFLNLDNSVFRTAFHLFSKPEEVIDGYIHGLRKRYIDAFGYFAISVTVTGIYWFLIKDRYKELLVATSLPEEQLKARQVGFDITSQYQTLISFLFIPLIAIISRIVFYNYKKYNLTEHFVIYLYAYSHIVVFTTLLTLPISFLIDDLWIVSFAPAIIYIIYNGYVLKRLYELTVLQLILKSLLFLTIGFVLFCVFSIITALVMILTNTIPTSP</sequence>
<comment type="caution">
    <text evidence="2">The sequence shown here is derived from an EMBL/GenBank/DDBJ whole genome shotgun (WGS) entry which is preliminary data.</text>
</comment>
<name>A0ABP7XEA5_9FLAO</name>
<feature type="transmembrane region" description="Helical" evidence="1">
    <location>
        <begin position="84"/>
        <end position="102"/>
    </location>
</feature>
<protein>
    <recommendedName>
        <fullName evidence="4">DUF3667 domain-containing protein</fullName>
    </recommendedName>
</protein>
<keyword evidence="1" id="KW-1133">Transmembrane helix</keyword>
<feature type="transmembrane region" description="Helical" evidence="1">
    <location>
        <begin position="133"/>
        <end position="153"/>
    </location>
</feature>
<evidence type="ECO:0000256" key="1">
    <source>
        <dbReference type="SAM" id="Phobius"/>
    </source>
</evidence>
<accession>A0ABP7XEA5</accession>
<proteinExistence type="predicted"/>
<dbReference type="Pfam" id="PF12412">
    <property type="entry name" value="DUF3667"/>
    <property type="match status" value="1"/>
</dbReference>
<dbReference type="InterPro" id="IPR022134">
    <property type="entry name" value="DUF3667"/>
</dbReference>
<gene>
    <name evidence="2" type="ORF">GCM10022393_11270</name>
</gene>
<organism evidence="2 3">
    <name type="scientific">Aquimarina addita</name>
    <dbReference type="NCBI Taxonomy" id="870485"/>
    <lineage>
        <taxon>Bacteria</taxon>
        <taxon>Pseudomonadati</taxon>
        <taxon>Bacteroidota</taxon>
        <taxon>Flavobacteriia</taxon>
        <taxon>Flavobacteriales</taxon>
        <taxon>Flavobacteriaceae</taxon>
        <taxon>Aquimarina</taxon>
    </lineage>
</organism>